<dbReference type="GO" id="GO:0016987">
    <property type="term" value="F:sigma factor activity"/>
    <property type="evidence" value="ECO:0007669"/>
    <property type="project" value="UniProtKB-KW"/>
</dbReference>
<dbReference type="InterPro" id="IPR036388">
    <property type="entry name" value="WH-like_DNA-bd_sf"/>
</dbReference>
<evidence type="ECO:0000259" key="5">
    <source>
        <dbReference type="Pfam" id="PF04542"/>
    </source>
</evidence>
<dbReference type="AlphaFoldDB" id="A0AAP9MDD5"/>
<dbReference type="NCBIfam" id="TIGR02937">
    <property type="entry name" value="sigma70-ECF"/>
    <property type="match status" value="1"/>
</dbReference>
<accession>A0AAP9MDD5</accession>
<protein>
    <submittedName>
        <fullName evidence="7">Sigma-70 family RNA polymerase sigma factor</fullName>
    </submittedName>
</protein>
<dbReference type="RefSeq" id="WP_002607831.1">
    <property type="nucleotide sequence ID" value="NZ_BAAACC010000039.1"/>
</dbReference>
<dbReference type="InterPro" id="IPR013324">
    <property type="entry name" value="RNA_pol_sigma_r3/r4-like"/>
</dbReference>
<dbReference type="EMBL" id="CP048838">
    <property type="protein sequence ID" value="QJA01707.1"/>
    <property type="molecule type" value="Genomic_DNA"/>
</dbReference>
<evidence type="ECO:0000256" key="2">
    <source>
        <dbReference type="ARBA" id="ARBA00023015"/>
    </source>
</evidence>
<evidence type="ECO:0000256" key="1">
    <source>
        <dbReference type="ARBA" id="ARBA00010641"/>
    </source>
</evidence>
<evidence type="ECO:0000313" key="7">
    <source>
        <dbReference type="EMBL" id="QJA01707.1"/>
    </source>
</evidence>
<dbReference type="Gene3D" id="1.10.10.10">
    <property type="entry name" value="Winged helix-like DNA-binding domain superfamily/Winged helix DNA-binding domain"/>
    <property type="match status" value="1"/>
</dbReference>
<reference evidence="7 8" key="1">
    <citation type="submission" date="2020-02" db="EMBL/GenBank/DDBJ databases">
        <authorList>
            <person name="Kociolek L.K."/>
            <person name="Ozer E.A."/>
        </authorList>
    </citation>
    <scope>NUCLEOTIDE SEQUENCE [LARGE SCALE GENOMIC DNA]</scope>
    <source>
        <strain evidence="7 8">ATCC 14501</strain>
    </source>
</reference>
<comment type="similarity">
    <text evidence="1">Belongs to the sigma-70 factor family. ECF subfamily.</text>
</comment>
<dbReference type="InterPro" id="IPR007627">
    <property type="entry name" value="RNA_pol_sigma70_r2"/>
</dbReference>
<dbReference type="Pfam" id="PF04542">
    <property type="entry name" value="Sigma70_r2"/>
    <property type="match status" value="1"/>
</dbReference>
<evidence type="ECO:0000313" key="8">
    <source>
        <dbReference type="Proteomes" id="UP000503330"/>
    </source>
</evidence>
<keyword evidence="3" id="KW-0731">Sigma factor</keyword>
<dbReference type="InterPro" id="IPR039425">
    <property type="entry name" value="RNA_pol_sigma-70-like"/>
</dbReference>
<dbReference type="GO" id="GO:0006352">
    <property type="term" value="P:DNA-templated transcription initiation"/>
    <property type="evidence" value="ECO:0007669"/>
    <property type="project" value="InterPro"/>
</dbReference>
<keyword evidence="4" id="KW-0804">Transcription</keyword>
<feature type="domain" description="RNA polymerase sigma factor 70 region 4 type 2" evidence="6">
    <location>
        <begin position="99"/>
        <end position="150"/>
    </location>
</feature>
<dbReference type="GeneID" id="61924743"/>
<dbReference type="InterPro" id="IPR014284">
    <property type="entry name" value="RNA_pol_sigma-70_dom"/>
</dbReference>
<proteinExistence type="inferred from homology"/>
<dbReference type="Gene3D" id="1.10.1740.10">
    <property type="match status" value="1"/>
</dbReference>
<dbReference type="PANTHER" id="PTHR43133:SF51">
    <property type="entry name" value="RNA POLYMERASE SIGMA FACTOR"/>
    <property type="match status" value="1"/>
</dbReference>
<dbReference type="InterPro" id="IPR013325">
    <property type="entry name" value="RNA_pol_sigma_r2"/>
</dbReference>
<dbReference type="SUPFAM" id="SSF88659">
    <property type="entry name" value="Sigma3 and sigma4 domains of RNA polymerase sigma factors"/>
    <property type="match status" value="1"/>
</dbReference>
<dbReference type="CDD" id="cd06171">
    <property type="entry name" value="Sigma70_r4"/>
    <property type="match status" value="1"/>
</dbReference>
<evidence type="ECO:0000259" key="6">
    <source>
        <dbReference type="Pfam" id="PF08281"/>
    </source>
</evidence>
<dbReference type="SUPFAM" id="SSF88946">
    <property type="entry name" value="Sigma2 domain of RNA polymerase sigma factors"/>
    <property type="match status" value="1"/>
</dbReference>
<dbReference type="GO" id="GO:0003677">
    <property type="term" value="F:DNA binding"/>
    <property type="evidence" value="ECO:0007669"/>
    <property type="project" value="InterPro"/>
</dbReference>
<feature type="domain" description="RNA polymerase sigma-70 region 2" evidence="5">
    <location>
        <begin position="15"/>
        <end position="76"/>
    </location>
</feature>
<evidence type="ECO:0000256" key="3">
    <source>
        <dbReference type="ARBA" id="ARBA00023082"/>
    </source>
</evidence>
<keyword evidence="2" id="KW-0805">Transcription regulation</keyword>
<sequence>MGISIETGDAETVLETYGLMVYKLALSQTRNRSDAQDVFQEVFLRLMKNKKPFASEEHLKAWLLRVTINCSKKFFMSSWYRKTEELVVDIPFEEEQNSELYYAVLKLPLKYRTVIHLFYYEQYSVAQIAQYLKRNESTVKSQLKRGREMLKGVLRDDTEEQ</sequence>
<organism evidence="7 8">
    <name type="scientific">Clostridium innocuum</name>
    <dbReference type="NCBI Taxonomy" id="1522"/>
    <lineage>
        <taxon>Bacteria</taxon>
        <taxon>Bacillati</taxon>
        <taxon>Bacillota</taxon>
        <taxon>Clostridia</taxon>
        <taxon>Eubacteriales</taxon>
        <taxon>Clostridiaceae</taxon>
        <taxon>Clostridium</taxon>
    </lineage>
</organism>
<dbReference type="Proteomes" id="UP000503330">
    <property type="component" value="Chromosome"/>
</dbReference>
<dbReference type="Pfam" id="PF08281">
    <property type="entry name" value="Sigma70_r4_2"/>
    <property type="match status" value="1"/>
</dbReference>
<dbReference type="InterPro" id="IPR013249">
    <property type="entry name" value="RNA_pol_sigma70_r4_t2"/>
</dbReference>
<gene>
    <name evidence="7" type="ORF">G4D54_04360</name>
</gene>
<dbReference type="PANTHER" id="PTHR43133">
    <property type="entry name" value="RNA POLYMERASE ECF-TYPE SIGMA FACTO"/>
    <property type="match status" value="1"/>
</dbReference>
<evidence type="ECO:0000256" key="4">
    <source>
        <dbReference type="ARBA" id="ARBA00023163"/>
    </source>
</evidence>
<name>A0AAP9MDD5_CLOIN</name>